<evidence type="ECO:0000256" key="1">
    <source>
        <dbReference type="SAM" id="MobiDB-lite"/>
    </source>
</evidence>
<gene>
    <name evidence="2" type="ORF">GCM10022416_03810</name>
</gene>
<accession>A0ABP7XZ56</accession>
<dbReference type="EMBL" id="BAABDO010000003">
    <property type="protein sequence ID" value="GAA4128276.1"/>
    <property type="molecule type" value="Genomic_DNA"/>
</dbReference>
<sequence length="100" mass="10705">MASVVVQRSKHDVVRSVKTLSRVRGFSAGGARAVLGWSRRRRRASRRMKFHVRGSLRPSTHANGIRGCPGPASAEHRDSTGPGAAAEAAPAGLDTFRLAF</sequence>
<name>A0ABP7XZ56_9ACTN</name>
<feature type="region of interest" description="Disordered" evidence="1">
    <location>
        <begin position="57"/>
        <end position="88"/>
    </location>
</feature>
<evidence type="ECO:0000313" key="3">
    <source>
        <dbReference type="Proteomes" id="UP001500266"/>
    </source>
</evidence>
<keyword evidence="3" id="KW-1185">Reference proteome</keyword>
<reference evidence="3" key="1">
    <citation type="journal article" date="2019" name="Int. J. Syst. Evol. Microbiol.">
        <title>The Global Catalogue of Microorganisms (GCM) 10K type strain sequencing project: providing services to taxonomists for standard genome sequencing and annotation.</title>
        <authorList>
            <consortium name="The Broad Institute Genomics Platform"/>
            <consortium name="The Broad Institute Genome Sequencing Center for Infectious Disease"/>
            <person name="Wu L."/>
            <person name="Ma J."/>
        </authorList>
    </citation>
    <scope>NUCLEOTIDE SEQUENCE [LARGE SCALE GENOMIC DNA]</scope>
    <source>
        <strain evidence="3">JCM 17316</strain>
    </source>
</reference>
<organism evidence="2 3">
    <name type="scientific">Actinomadura keratinilytica</name>
    <dbReference type="NCBI Taxonomy" id="547461"/>
    <lineage>
        <taxon>Bacteria</taxon>
        <taxon>Bacillati</taxon>
        <taxon>Actinomycetota</taxon>
        <taxon>Actinomycetes</taxon>
        <taxon>Streptosporangiales</taxon>
        <taxon>Thermomonosporaceae</taxon>
        <taxon>Actinomadura</taxon>
    </lineage>
</organism>
<protein>
    <submittedName>
        <fullName evidence="2">Uncharacterized protein</fullName>
    </submittedName>
</protein>
<dbReference type="Proteomes" id="UP001500266">
    <property type="component" value="Unassembled WGS sequence"/>
</dbReference>
<evidence type="ECO:0000313" key="2">
    <source>
        <dbReference type="EMBL" id="GAA4128276.1"/>
    </source>
</evidence>
<comment type="caution">
    <text evidence="2">The sequence shown here is derived from an EMBL/GenBank/DDBJ whole genome shotgun (WGS) entry which is preliminary data.</text>
</comment>
<proteinExistence type="predicted"/>